<dbReference type="GO" id="GO:1905515">
    <property type="term" value="P:non-motile cilium assembly"/>
    <property type="evidence" value="ECO:0007669"/>
    <property type="project" value="TreeGrafter"/>
</dbReference>
<evidence type="ECO:0000313" key="4">
    <source>
        <dbReference type="Proteomes" id="UP001219518"/>
    </source>
</evidence>
<feature type="coiled-coil region" evidence="1">
    <location>
        <begin position="540"/>
        <end position="567"/>
    </location>
</feature>
<feature type="region of interest" description="Disordered" evidence="2">
    <location>
        <begin position="15"/>
        <end position="40"/>
    </location>
</feature>
<gene>
    <name evidence="3" type="ORF">KUF71_005284</name>
</gene>
<feature type="coiled-coil region" evidence="1">
    <location>
        <begin position="80"/>
        <end position="114"/>
    </location>
</feature>
<feature type="coiled-coil region" evidence="1">
    <location>
        <begin position="483"/>
        <end position="510"/>
    </location>
</feature>
<name>A0AAE1I042_9NEOP</name>
<evidence type="ECO:0000313" key="3">
    <source>
        <dbReference type="EMBL" id="KAK3930550.1"/>
    </source>
</evidence>
<feature type="coiled-coil region" evidence="1">
    <location>
        <begin position="281"/>
        <end position="410"/>
    </location>
</feature>
<proteinExistence type="predicted"/>
<dbReference type="PANTHER" id="PTHR31935:SF1">
    <property type="entry name" value="COILED-COIL DOMAIN-CONTAINING PROTEIN 13"/>
    <property type="match status" value="1"/>
</dbReference>
<dbReference type="GO" id="GO:0031122">
    <property type="term" value="P:cytoplasmic microtubule organization"/>
    <property type="evidence" value="ECO:0007669"/>
    <property type="project" value="TreeGrafter"/>
</dbReference>
<reference evidence="3" key="1">
    <citation type="submission" date="2021-07" db="EMBL/GenBank/DDBJ databases">
        <authorList>
            <person name="Catto M.A."/>
            <person name="Jacobson A."/>
            <person name="Kennedy G."/>
            <person name="Labadie P."/>
            <person name="Hunt B.G."/>
            <person name="Srinivasan R."/>
        </authorList>
    </citation>
    <scope>NUCLEOTIDE SEQUENCE</scope>
    <source>
        <strain evidence="3">PL_HMW_Pooled</strain>
        <tissue evidence="3">Head</tissue>
    </source>
</reference>
<reference evidence="3" key="2">
    <citation type="journal article" date="2023" name="BMC Genomics">
        <title>Pest status, molecular evolution, and epigenetic factors derived from the genome assembly of Frankliniella fusca, a thysanopteran phytovirus vector.</title>
        <authorList>
            <person name="Catto M.A."/>
            <person name="Labadie P.E."/>
            <person name="Jacobson A.L."/>
            <person name="Kennedy G.G."/>
            <person name="Srinivasan R."/>
            <person name="Hunt B.G."/>
        </authorList>
    </citation>
    <scope>NUCLEOTIDE SEQUENCE</scope>
    <source>
        <strain evidence="3">PL_HMW_Pooled</strain>
    </source>
</reference>
<protein>
    <submittedName>
        <fullName evidence="3">Coiled-coil domain-containing protein 13</fullName>
    </submittedName>
</protein>
<accession>A0AAE1I042</accession>
<feature type="coiled-coil region" evidence="1">
    <location>
        <begin position="158"/>
        <end position="185"/>
    </location>
</feature>
<evidence type="ECO:0000256" key="2">
    <source>
        <dbReference type="SAM" id="MobiDB-lite"/>
    </source>
</evidence>
<keyword evidence="4" id="KW-1185">Reference proteome</keyword>
<dbReference type="InterPro" id="IPR038929">
    <property type="entry name" value="CCDC13"/>
</dbReference>
<dbReference type="EMBL" id="JAHWGI010001411">
    <property type="protein sequence ID" value="KAK3930550.1"/>
    <property type="molecule type" value="Genomic_DNA"/>
</dbReference>
<dbReference type="Proteomes" id="UP001219518">
    <property type="component" value="Unassembled WGS sequence"/>
</dbReference>
<dbReference type="GO" id="GO:0034451">
    <property type="term" value="C:centriolar satellite"/>
    <property type="evidence" value="ECO:0007669"/>
    <property type="project" value="TreeGrafter"/>
</dbReference>
<evidence type="ECO:0000256" key="1">
    <source>
        <dbReference type="SAM" id="Coils"/>
    </source>
</evidence>
<dbReference type="AlphaFoldDB" id="A0AAE1I042"/>
<keyword evidence="1" id="KW-0175">Coiled coil</keyword>
<sequence length="606" mass="69197">MSIDTITTCTTVQRNGRLKGRSGKRTHGRRDPTSQTELSEFRTPQIKVEDNLGLNQLEVCDIPQDMLFPGEYNVYLQDRLKSVVEENNQLTALLKERDEEIIEMRRKLEDLDSSQNSSALHHPSQLLGLSSIRHADMAACRVMELSKQVIFTEWCTNMTCIEEVLNRKEAEIKSLSDKLSATNGKLFDCRNRVQHLQQELKNAHKVLLCEVGDGISISDLISSGGITLGWRGRAQQIQVLQQRVAELTDRIKKSSDYRIHDTLSHSCEGIKCSARERKASLESAQQAARVMQQQLNEHIRKLDAAKARIKVLECEMNSCKSRIQLLTDKGLRDEDFIKILQGKINELEESLRVCKDEARLEIKKSEKHYQQLLDDHKVEKQRSVQLLSNLEDKEKQIKRLEDILFDLKDKEISTSKQEQKCGGELSEPLTGPVSNICPRPLENSDENTIKENTKLSLSELETKKLLELVGTVNRRLNDTRHECDKHKSALRHERQRLARLEAKLTRLEMDKTSPFSASKRLISAKKSAPSTSADCNTWSKEEFEDKIELLQEEVLTLKTRLSCLEQEKEDDLRAFSSILYGSSQKQIFSNPGAPCLPPIEHGRPSH</sequence>
<feature type="compositionally biased region" description="Basic residues" evidence="2">
    <location>
        <begin position="16"/>
        <end position="28"/>
    </location>
</feature>
<dbReference type="PANTHER" id="PTHR31935">
    <property type="entry name" value="COILED-COIL DOMAIN-CONTAINING PROTEIN 13"/>
    <property type="match status" value="1"/>
</dbReference>
<organism evidence="3 4">
    <name type="scientific">Frankliniella fusca</name>
    <dbReference type="NCBI Taxonomy" id="407009"/>
    <lineage>
        <taxon>Eukaryota</taxon>
        <taxon>Metazoa</taxon>
        <taxon>Ecdysozoa</taxon>
        <taxon>Arthropoda</taxon>
        <taxon>Hexapoda</taxon>
        <taxon>Insecta</taxon>
        <taxon>Pterygota</taxon>
        <taxon>Neoptera</taxon>
        <taxon>Paraneoptera</taxon>
        <taxon>Thysanoptera</taxon>
        <taxon>Terebrantia</taxon>
        <taxon>Thripoidea</taxon>
        <taxon>Thripidae</taxon>
        <taxon>Frankliniella</taxon>
    </lineage>
</organism>
<comment type="caution">
    <text evidence="3">The sequence shown here is derived from an EMBL/GenBank/DDBJ whole genome shotgun (WGS) entry which is preliminary data.</text>
</comment>